<evidence type="ECO:0000313" key="2">
    <source>
        <dbReference type="EMBL" id="GMI83363.1"/>
    </source>
</evidence>
<feature type="domain" description="Reverse transcriptase" evidence="1">
    <location>
        <begin position="1"/>
        <end position="82"/>
    </location>
</feature>
<dbReference type="InterPro" id="IPR000477">
    <property type="entry name" value="RT_dom"/>
</dbReference>
<dbReference type="CDD" id="cd01647">
    <property type="entry name" value="RT_LTR"/>
    <property type="match status" value="1"/>
</dbReference>
<gene>
    <name evidence="2" type="ORF">HRI_002005600</name>
</gene>
<evidence type="ECO:0000313" key="3">
    <source>
        <dbReference type="Proteomes" id="UP001165190"/>
    </source>
</evidence>
<keyword evidence="3" id="KW-1185">Reference proteome</keyword>
<comment type="caution">
    <text evidence="2">The sequence shown here is derived from an EMBL/GenBank/DDBJ whole genome shotgun (WGS) entry which is preliminary data.</text>
</comment>
<organism evidence="2 3">
    <name type="scientific">Hibiscus trionum</name>
    <name type="common">Flower of an hour</name>
    <dbReference type="NCBI Taxonomy" id="183268"/>
    <lineage>
        <taxon>Eukaryota</taxon>
        <taxon>Viridiplantae</taxon>
        <taxon>Streptophyta</taxon>
        <taxon>Embryophyta</taxon>
        <taxon>Tracheophyta</taxon>
        <taxon>Spermatophyta</taxon>
        <taxon>Magnoliopsida</taxon>
        <taxon>eudicotyledons</taxon>
        <taxon>Gunneridae</taxon>
        <taxon>Pentapetalae</taxon>
        <taxon>rosids</taxon>
        <taxon>malvids</taxon>
        <taxon>Malvales</taxon>
        <taxon>Malvaceae</taxon>
        <taxon>Malvoideae</taxon>
        <taxon>Hibiscus</taxon>
    </lineage>
</organism>
<protein>
    <recommendedName>
        <fullName evidence="1">Reverse transcriptase domain-containing protein</fullName>
    </recommendedName>
</protein>
<accession>A0A9W7HV89</accession>
<dbReference type="PANTHER" id="PTHR33064">
    <property type="entry name" value="POL PROTEIN"/>
    <property type="match status" value="1"/>
</dbReference>
<evidence type="ECO:0000259" key="1">
    <source>
        <dbReference type="PROSITE" id="PS50878"/>
    </source>
</evidence>
<name>A0A9W7HV89_HIBTR</name>
<dbReference type="Gene3D" id="3.30.70.270">
    <property type="match status" value="2"/>
</dbReference>
<dbReference type="InterPro" id="IPR051320">
    <property type="entry name" value="Viral_Replic_Matur_Polypro"/>
</dbReference>
<dbReference type="InterPro" id="IPR041577">
    <property type="entry name" value="RT_RNaseH_2"/>
</dbReference>
<reference evidence="2" key="1">
    <citation type="submission" date="2023-05" db="EMBL/GenBank/DDBJ databases">
        <title>Genome and transcriptome analyses reveal genes involved in the formation of fine ridges on petal epidermal cells in Hibiscus trionum.</title>
        <authorList>
            <person name="Koshimizu S."/>
            <person name="Masuda S."/>
            <person name="Ishii T."/>
            <person name="Shirasu K."/>
            <person name="Hoshino A."/>
            <person name="Arita M."/>
        </authorList>
    </citation>
    <scope>NUCLEOTIDE SEQUENCE</scope>
    <source>
        <strain evidence="2">Hamamatsu line</strain>
    </source>
</reference>
<dbReference type="Pfam" id="PF00078">
    <property type="entry name" value="RVT_1"/>
    <property type="match status" value="1"/>
</dbReference>
<proteinExistence type="predicted"/>
<dbReference type="EMBL" id="BSYR01000019">
    <property type="protein sequence ID" value="GMI83363.1"/>
    <property type="molecule type" value="Genomic_DNA"/>
</dbReference>
<dbReference type="OrthoDB" id="1002013at2759"/>
<dbReference type="InterPro" id="IPR043128">
    <property type="entry name" value="Rev_trsase/Diguanyl_cyclase"/>
</dbReference>
<dbReference type="FunFam" id="3.30.70.270:FF:000003">
    <property type="entry name" value="Transposon Ty3-G Gag-Pol polyprotein"/>
    <property type="match status" value="1"/>
</dbReference>
<sequence>MPFGLTNAPATFQALMNKLFEPYLRKFVLVFFDDILIYNKDMREHEGHVRIVLKVLRENKLFAKRKKCFFGQRYVEYLGHIITEQGVATDPSKIEAMKNWALPTNLKSLMDFLGLTGYYRRFIRDYGTISKPLTNMLKKEGFSWSEEFRKAFELLKKVMCKAHVLALPNFNKAFYLETDASARGTGVVLTQEGRPIAYLSKVIGPKNVDLSIYEKE</sequence>
<dbReference type="PROSITE" id="PS50878">
    <property type="entry name" value="RT_POL"/>
    <property type="match status" value="1"/>
</dbReference>
<dbReference type="Pfam" id="PF17919">
    <property type="entry name" value="RT_RNaseH_2"/>
    <property type="match status" value="1"/>
</dbReference>
<dbReference type="SUPFAM" id="SSF56672">
    <property type="entry name" value="DNA/RNA polymerases"/>
    <property type="match status" value="1"/>
</dbReference>
<dbReference type="FunFam" id="3.30.70.270:FF:000020">
    <property type="entry name" value="Transposon Tf2-6 polyprotein-like Protein"/>
    <property type="match status" value="1"/>
</dbReference>
<dbReference type="InterPro" id="IPR043502">
    <property type="entry name" value="DNA/RNA_pol_sf"/>
</dbReference>
<dbReference type="Proteomes" id="UP001165190">
    <property type="component" value="Unassembled WGS sequence"/>
</dbReference>
<dbReference type="AlphaFoldDB" id="A0A9W7HV89"/>
<dbReference type="PANTHER" id="PTHR33064:SF37">
    <property type="entry name" value="RIBONUCLEASE H"/>
    <property type="match status" value="1"/>
</dbReference>